<sequence length="752" mass="82994">MSHATTRSLSGGEPGAKRRKVRKGTHSCWECRRRKTRCQYASATAAVCKGCEVRGTTCVSQEFPDVRPPASDRGLSQRLSNVEVLLEKLVEQTASHSYTPDQMGEPFTSSVSAEDELDSSPHMLRPSAAGQPPVVGMFDALREDNVYGASIQSSPIPTPALAQDEIIPSVPAKYAQVSRILHAAFPCQHDINVIIQAAGPGAGFIVAFLNGRNETTEPPSAISEVPPPSSHPALLAKRLMQLTLCMQRMPIRKYPKNLISKEPIRAQMARFVNLTSDLVTSQDDLVGSCEGLTALTLMSLYHANAGNLRKSWLTLRRVIAVTQLMGADRWPNDKRLKSVDPKSDPATRLRGSTLWYRINFNDRFLSLLLGLPAASEDNSFATPERMDGDIPTHKLSKLHTVISGAIIKRNANSNGKGAAAANASSGITHDIDRSLEAAAKSMSPDWWLPVDPPDTATASAQELLDAHMHVMMQMNHNHLLILIHLPYFIRDPKERRWDYSKTTCLQASRKVLEAYLVFRHLTDAAGACRHTDYGALTASMTLLLGYLDPKLRSRDPETSRRREADRKLALSIRDVMHEIAEREDDKMSRETSDIITRLLPLMDIDLMAKSPDSFNAPVRLEIPYLGTININPVSRRVQQDRPHVHPDDPSTAPAPVHYSDGRYAERDRLQSSSAAEHAYTNGSTPVDPGLQPRPEASSSFLNMLGEDANFSLVQFEPADASAPYPLPGLAAEMNEWPFQGFDANFFESLFSS</sequence>
<protein>
    <recommendedName>
        <fullName evidence="6">Zn(2)-C6 fungal-type domain-containing protein</fullName>
    </recommendedName>
</protein>
<evidence type="ECO:0000256" key="2">
    <source>
        <dbReference type="ARBA" id="ARBA00023015"/>
    </source>
</evidence>
<dbReference type="AlphaFoldDB" id="A0AAX6MFG6"/>
<dbReference type="InterPro" id="IPR001138">
    <property type="entry name" value="Zn2Cys6_DnaBD"/>
</dbReference>
<dbReference type="GO" id="GO:0006351">
    <property type="term" value="P:DNA-templated transcription"/>
    <property type="evidence" value="ECO:0007669"/>
    <property type="project" value="InterPro"/>
</dbReference>
<dbReference type="Gene3D" id="4.10.240.10">
    <property type="entry name" value="Zn(2)-C6 fungal-type DNA-binding domain"/>
    <property type="match status" value="1"/>
</dbReference>
<dbReference type="PROSITE" id="PS00463">
    <property type="entry name" value="ZN2_CY6_FUNGAL_1"/>
    <property type="match status" value="1"/>
</dbReference>
<feature type="compositionally biased region" description="Polar residues" evidence="5">
    <location>
        <begin position="670"/>
        <end position="684"/>
    </location>
</feature>
<dbReference type="Pfam" id="PF00172">
    <property type="entry name" value="Zn_clus"/>
    <property type="match status" value="1"/>
</dbReference>
<dbReference type="PROSITE" id="PS50048">
    <property type="entry name" value="ZN2_CY6_FUNGAL_2"/>
    <property type="match status" value="1"/>
</dbReference>
<evidence type="ECO:0000313" key="7">
    <source>
        <dbReference type="EMBL" id="KAK6950912.1"/>
    </source>
</evidence>
<reference evidence="7 8" key="1">
    <citation type="journal article" date="2024" name="Front Chem Biol">
        <title>Unveiling the potential of Daldinia eschscholtzii MFLUCC 19-0629 through bioactivity and bioinformatics studies for enhanced sustainable agriculture production.</title>
        <authorList>
            <person name="Brooks S."/>
            <person name="Weaver J.A."/>
            <person name="Klomchit A."/>
            <person name="Alharthi S.A."/>
            <person name="Onlamun T."/>
            <person name="Nurani R."/>
            <person name="Vong T.K."/>
            <person name="Alberti F."/>
            <person name="Greco C."/>
        </authorList>
    </citation>
    <scope>NUCLEOTIDE SEQUENCE [LARGE SCALE GENOMIC DNA]</scope>
    <source>
        <strain evidence="7">MFLUCC 19-0629</strain>
    </source>
</reference>
<feature type="compositionally biased region" description="Basic and acidic residues" evidence="5">
    <location>
        <begin position="637"/>
        <end position="648"/>
    </location>
</feature>
<evidence type="ECO:0000256" key="4">
    <source>
        <dbReference type="ARBA" id="ARBA00023242"/>
    </source>
</evidence>
<accession>A0AAX6MFG6</accession>
<dbReference type="GO" id="GO:0003677">
    <property type="term" value="F:DNA binding"/>
    <property type="evidence" value="ECO:0007669"/>
    <property type="project" value="InterPro"/>
</dbReference>
<keyword evidence="8" id="KW-1185">Reference proteome</keyword>
<dbReference type="InterPro" id="IPR036864">
    <property type="entry name" value="Zn2-C6_fun-type_DNA-bd_sf"/>
</dbReference>
<organism evidence="7 8">
    <name type="scientific">Daldinia eschscholtzii</name>
    <dbReference type="NCBI Taxonomy" id="292717"/>
    <lineage>
        <taxon>Eukaryota</taxon>
        <taxon>Fungi</taxon>
        <taxon>Dikarya</taxon>
        <taxon>Ascomycota</taxon>
        <taxon>Pezizomycotina</taxon>
        <taxon>Sordariomycetes</taxon>
        <taxon>Xylariomycetidae</taxon>
        <taxon>Xylariales</taxon>
        <taxon>Hypoxylaceae</taxon>
        <taxon>Daldinia</taxon>
    </lineage>
</organism>
<dbReference type="GO" id="GO:0008270">
    <property type="term" value="F:zinc ion binding"/>
    <property type="evidence" value="ECO:0007669"/>
    <property type="project" value="InterPro"/>
</dbReference>
<dbReference type="GO" id="GO:0000981">
    <property type="term" value="F:DNA-binding transcription factor activity, RNA polymerase II-specific"/>
    <property type="evidence" value="ECO:0007669"/>
    <property type="project" value="InterPro"/>
</dbReference>
<evidence type="ECO:0000259" key="6">
    <source>
        <dbReference type="PROSITE" id="PS50048"/>
    </source>
</evidence>
<comment type="caution">
    <text evidence="7">The sequence shown here is derived from an EMBL/GenBank/DDBJ whole genome shotgun (WGS) entry which is preliminary data.</text>
</comment>
<feature type="domain" description="Zn(2)-C6 fungal-type" evidence="6">
    <location>
        <begin position="27"/>
        <end position="60"/>
    </location>
</feature>
<evidence type="ECO:0000256" key="3">
    <source>
        <dbReference type="ARBA" id="ARBA00023163"/>
    </source>
</evidence>
<feature type="region of interest" description="Disordered" evidence="5">
    <location>
        <begin position="95"/>
        <end position="120"/>
    </location>
</feature>
<keyword evidence="2" id="KW-0805">Transcription regulation</keyword>
<feature type="compositionally biased region" description="Basic and acidic residues" evidence="5">
    <location>
        <begin position="659"/>
        <end position="669"/>
    </location>
</feature>
<keyword evidence="3" id="KW-0804">Transcription</keyword>
<dbReference type="Proteomes" id="UP001369815">
    <property type="component" value="Unassembled WGS sequence"/>
</dbReference>
<dbReference type="SUPFAM" id="SSF57701">
    <property type="entry name" value="Zn2/Cys6 DNA-binding domain"/>
    <property type="match status" value="1"/>
</dbReference>
<evidence type="ECO:0000313" key="8">
    <source>
        <dbReference type="Proteomes" id="UP001369815"/>
    </source>
</evidence>
<keyword evidence="1" id="KW-0479">Metal-binding</keyword>
<keyword evidence="4" id="KW-0539">Nucleus</keyword>
<proteinExistence type="predicted"/>
<evidence type="ECO:0000256" key="5">
    <source>
        <dbReference type="SAM" id="MobiDB-lite"/>
    </source>
</evidence>
<dbReference type="PANTHER" id="PTHR47840:SF1">
    <property type="entry name" value="ZN(II)2CYS6 TRANSCRIPTION FACTOR (EUROFUNG)"/>
    <property type="match status" value="1"/>
</dbReference>
<dbReference type="PANTHER" id="PTHR47840">
    <property type="entry name" value="ZN(II)2CYS6 TRANSCRIPTION FACTOR (EUROFUNG)-RELATED"/>
    <property type="match status" value="1"/>
</dbReference>
<dbReference type="EMBL" id="JBANMG010000007">
    <property type="protein sequence ID" value="KAK6950912.1"/>
    <property type="molecule type" value="Genomic_DNA"/>
</dbReference>
<name>A0AAX6MFG6_9PEZI</name>
<gene>
    <name evidence="7" type="ORF">Daesc_007440</name>
</gene>
<feature type="region of interest" description="Disordered" evidence="5">
    <location>
        <begin position="637"/>
        <end position="697"/>
    </location>
</feature>
<dbReference type="InterPro" id="IPR007219">
    <property type="entry name" value="XnlR_reg_dom"/>
</dbReference>
<dbReference type="CDD" id="cd12148">
    <property type="entry name" value="fungal_TF_MHR"/>
    <property type="match status" value="1"/>
</dbReference>
<dbReference type="SMART" id="SM00066">
    <property type="entry name" value="GAL4"/>
    <property type="match status" value="1"/>
</dbReference>
<dbReference type="CDD" id="cd00067">
    <property type="entry name" value="GAL4"/>
    <property type="match status" value="1"/>
</dbReference>
<dbReference type="SMART" id="SM00906">
    <property type="entry name" value="Fungal_trans"/>
    <property type="match status" value="1"/>
</dbReference>
<evidence type="ECO:0000256" key="1">
    <source>
        <dbReference type="ARBA" id="ARBA00022723"/>
    </source>
</evidence>